<dbReference type="InterPro" id="IPR009057">
    <property type="entry name" value="Homeodomain-like_sf"/>
</dbReference>
<accession>A0A7W3JCW6</accession>
<dbReference type="EMBL" id="JACGWV010000002">
    <property type="protein sequence ID" value="MBA8810519.1"/>
    <property type="molecule type" value="Genomic_DNA"/>
</dbReference>
<keyword evidence="5" id="KW-1185">Reference proteome</keyword>
<name>A0A7W3JCW6_9MICO</name>
<evidence type="ECO:0000259" key="3">
    <source>
        <dbReference type="PROSITE" id="PS50977"/>
    </source>
</evidence>
<dbReference type="RefSeq" id="WP_182619606.1">
    <property type="nucleotide sequence ID" value="NZ_BAAATF010000015.1"/>
</dbReference>
<evidence type="ECO:0000313" key="4">
    <source>
        <dbReference type="EMBL" id="MBA8810519.1"/>
    </source>
</evidence>
<dbReference type="SUPFAM" id="SSF48498">
    <property type="entry name" value="Tetracyclin repressor-like, C-terminal domain"/>
    <property type="match status" value="1"/>
</dbReference>
<dbReference type="PANTHER" id="PTHR30055:SF243">
    <property type="entry name" value="HTH-TYPE TRANSCRIPTIONAL REGULATOR RV1816"/>
    <property type="match status" value="1"/>
</dbReference>
<organism evidence="4 5">
    <name type="scientific">Promicromonospora sukumoe</name>
    <dbReference type="NCBI Taxonomy" id="88382"/>
    <lineage>
        <taxon>Bacteria</taxon>
        <taxon>Bacillati</taxon>
        <taxon>Actinomycetota</taxon>
        <taxon>Actinomycetes</taxon>
        <taxon>Micrococcales</taxon>
        <taxon>Promicromonosporaceae</taxon>
        <taxon>Promicromonospora</taxon>
    </lineage>
</organism>
<dbReference type="InterPro" id="IPR001647">
    <property type="entry name" value="HTH_TetR"/>
</dbReference>
<proteinExistence type="predicted"/>
<dbReference type="PANTHER" id="PTHR30055">
    <property type="entry name" value="HTH-TYPE TRANSCRIPTIONAL REGULATOR RUTR"/>
    <property type="match status" value="1"/>
</dbReference>
<dbReference type="GO" id="GO:0003700">
    <property type="term" value="F:DNA-binding transcription factor activity"/>
    <property type="evidence" value="ECO:0007669"/>
    <property type="project" value="TreeGrafter"/>
</dbReference>
<dbReference type="SUPFAM" id="SSF46689">
    <property type="entry name" value="Homeodomain-like"/>
    <property type="match status" value="1"/>
</dbReference>
<dbReference type="Gene3D" id="1.10.357.10">
    <property type="entry name" value="Tetracycline Repressor, domain 2"/>
    <property type="match status" value="1"/>
</dbReference>
<dbReference type="AlphaFoldDB" id="A0A7W3JCW6"/>
<comment type="caution">
    <text evidence="4">The sequence shown here is derived from an EMBL/GenBank/DDBJ whole genome shotgun (WGS) entry which is preliminary data.</text>
</comment>
<feature type="DNA-binding region" description="H-T-H motif" evidence="2">
    <location>
        <begin position="36"/>
        <end position="55"/>
    </location>
</feature>
<evidence type="ECO:0000256" key="2">
    <source>
        <dbReference type="PROSITE-ProRule" id="PRU00335"/>
    </source>
</evidence>
<dbReference type="InterPro" id="IPR050109">
    <property type="entry name" value="HTH-type_TetR-like_transc_reg"/>
</dbReference>
<dbReference type="PROSITE" id="PS50977">
    <property type="entry name" value="HTH_TETR_2"/>
    <property type="match status" value="1"/>
</dbReference>
<protein>
    <submittedName>
        <fullName evidence="4">AcrR family transcriptional regulator</fullName>
    </submittedName>
</protein>
<evidence type="ECO:0000256" key="1">
    <source>
        <dbReference type="ARBA" id="ARBA00023125"/>
    </source>
</evidence>
<gene>
    <name evidence="4" type="ORF">FHX71_004495</name>
</gene>
<keyword evidence="1 2" id="KW-0238">DNA-binding</keyword>
<sequence length="252" mass="27206">MPATPTRRQRLRAELLDEARSAARRLLAEHGVDGVTMVAVAKEVGIAGPGMYRYFDGRPGLLVAVYDDTMDELAAYLDAVVARQPDDDPVARLHAATHALFVWCRGHRNEFDFLLGADAQQAAGTGQGTGTGPGRPHFVHRLGAVFLPAFAALWRAGVPFPADVGPGLAAELDAYRVVLLRDAPGVADDVPVGVVHAVVGFWRQVYGLLCMVAYDRLDQAFGTFDALFDDMMRGFLASLRLEPSPGVRLVEP</sequence>
<reference evidence="4 5" key="1">
    <citation type="submission" date="2020-07" db="EMBL/GenBank/DDBJ databases">
        <title>Sequencing the genomes of 1000 actinobacteria strains.</title>
        <authorList>
            <person name="Klenk H.-P."/>
        </authorList>
    </citation>
    <scope>NUCLEOTIDE SEQUENCE [LARGE SCALE GENOMIC DNA]</scope>
    <source>
        <strain evidence="4 5">DSM 44121</strain>
    </source>
</reference>
<dbReference type="GO" id="GO:0000976">
    <property type="term" value="F:transcription cis-regulatory region binding"/>
    <property type="evidence" value="ECO:0007669"/>
    <property type="project" value="TreeGrafter"/>
</dbReference>
<evidence type="ECO:0000313" key="5">
    <source>
        <dbReference type="Proteomes" id="UP000540568"/>
    </source>
</evidence>
<feature type="domain" description="HTH tetR-type" evidence="3">
    <location>
        <begin position="13"/>
        <end position="73"/>
    </location>
</feature>
<dbReference type="InterPro" id="IPR036271">
    <property type="entry name" value="Tet_transcr_reg_TetR-rel_C_sf"/>
</dbReference>
<dbReference type="Pfam" id="PF00440">
    <property type="entry name" value="TetR_N"/>
    <property type="match status" value="1"/>
</dbReference>
<dbReference type="Proteomes" id="UP000540568">
    <property type="component" value="Unassembled WGS sequence"/>
</dbReference>